<keyword evidence="3" id="KW-1185">Reference proteome</keyword>
<feature type="transmembrane region" description="Helical" evidence="1">
    <location>
        <begin position="28"/>
        <end position="46"/>
    </location>
</feature>
<sequence length="169" mass="17839">MTEQAGPDRAVDETARVPVSRAMTVSRLVLGAAGLAAIGYGTAGLLDEPSYVDKWGVGRWLLGGLLAHDVVFAALVFGTGWLVMRVGRGRGPEPWVRRTLLGGLAAGVAATLVALPVFVRPWPPPNPSALPLAYGRNLAVVWGVVAAGTGMVIVIRKWAMRRREGAGHR</sequence>
<dbReference type="RefSeq" id="WP_345679186.1">
    <property type="nucleotide sequence ID" value="NZ_BAABHS010000028.1"/>
</dbReference>
<dbReference type="Proteomes" id="UP001500466">
    <property type="component" value="Unassembled WGS sequence"/>
</dbReference>
<reference evidence="3" key="1">
    <citation type="journal article" date="2019" name="Int. J. Syst. Evol. Microbiol.">
        <title>The Global Catalogue of Microorganisms (GCM) 10K type strain sequencing project: providing services to taxonomists for standard genome sequencing and annotation.</title>
        <authorList>
            <consortium name="The Broad Institute Genomics Platform"/>
            <consortium name="The Broad Institute Genome Sequencing Center for Infectious Disease"/>
            <person name="Wu L."/>
            <person name="Ma J."/>
        </authorList>
    </citation>
    <scope>NUCLEOTIDE SEQUENCE [LARGE SCALE GENOMIC DNA]</scope>
    <source>
        <strain evidence="3">JCM 17986</strain>
    </source>
</reference>
<protein>
    <submittedName>
        <fullName evidence="2">Uncharacterized protein</fullName>
    </submittedName>
</protein>
<organism evidence="2 3">
    <name type="scientific">Yinghuangia aomiensis</name>
    <dbReference type="NCBI Taxonomy" id="676205"/>
    <lineage>
        <taxon>Bacteria</taxon>
        <taxon>Bacillati</taxon>
        <taxon>Actinomycetota</taxon>
        <taxon>Actinomycetes</taxon>
        <taxon>Kitasatosporales</taxon>
        <taxon>Streptomycetaceae</taxon>
        <taxon>Yinghuangia</taxon>
    </lineage>
</organism>
<dbReference type="EMBL" id="BAABHS010000028">
    <property type="protein sequence ID" value="GAA4984545.1"/>
    <property type="molecule type" value="Genomic_DNA"/>
</dbReference>
<accession>A0ABP9I0V3</accession>
<feature type="transmembrane region" description="Helical" evidence="1">
    <location>
        <begin position="99"/>
        <end position="119"/>
    </location>
</feature>
<feature type="transmembrane region" description="Helical" evidence="1">
    <location>
        <begin position="66"/>
        <end position="87"/>
    </location>
</feature>
<keyword evidence="1" id="KW-0472">Membrane</keyword>
<gene>
    <name evidence="2" type="ORF">GCM10023205_63320</name>
</gene>
<evidence type="ECO:0000256" key="1">
    <source>
        <dbReference type="SAM" id="Phobius"/>
    </source>
</evidence>
<keyword evidence="1" id="KW-1133">Transmembrane helix</keyword>
<proteinExistence type="predicted"/>
<comment type="caution">
    <text evidence="2">The sequence shown here is derived from an EMBL/GenBank/DDBJ whole genome shotgun (WGS) entry which is preliminary data.</text>
</comment>
<feature type="transmembrane region" description="Helical" evidence="1">
    <location>
        <begin position="139"/>
        <end position="159"/>
    </location>
</feature>
<evidence type="ECO:0000313" key="2">
    <source>
        <dbReference type="EMBL" id="GAA4984545.1"/>
    </source>
</evidence>
<keyword evidence="1" id="KW-0812">Transmembrane</keyword>
<name>A0ABP9I0V3_9ACTN</name>
<evidence type="ECO:0000313" key="3">
    <source>
        <dbReference type="Proteomes" id="UP001500466"/>
    </source>
</evidence>